<dbReference type="Gene3D" id="3.30.200.20">
    <property type="entry name" value="Phosphorylase Kinase, domain 1"/>
    <property type="match status" value="1"/>
</dbReference>
<reference evidence="9 10" key="1">
    <citation type="journal article" date="2018" name="MBio">
        <title>Comparative Genomics Reveals the Core Gene Toolbox for the Fungus-Insect Symbiosis.</title>
        <authorList>
            <person name="Wang Y."/>
            <person name="Stata M."/>
            <person name="Wang W."/>
            <person name="Stajich J.E."/>
            <person name="White M.M."/>
            <person name="Moncalvo J.M."/>
        </authorList>
    </citation>
    <scope>NUCLEOTIDE SEQUENCE [LARGE SCALE GENOMIC DNA]</scope>
    <source>
        <strain evidence="9 10">AUS-77-4</strain>
    </source>
</reference>
<evidence type="ECO:0000256" key="1">
    <source>
        <dbReference type="ARBA" id="ARBA00006529"/>
    </source>
</evidence>
<dbReference type="PANTHER" id="PTHR48016">
    <property type="entry name" value="MAP KINASE KINASE KINASE SSK2-RELATED-RELATED"/>
    <property type="match status" value="1"/>
</dbReference>
<feature type="region of interest" description="Disordered" evidence="7">
    <location>
        <begin position="408"/>
        <end position="465"/>
    </location>
</feature>
<feature type="compositionally biased region" description="Polar residues" evidence="7">
    <location>
        <begin position="229"/>
        <end position="239"/>
    </location>
</feature>
<feature type="compositionally biased region" description="Polar residues" evidence="7">
    <location>
        <begin position="755"/>
        <end position="766"/>
    </location>
</feature>
<dbReference type="InterPro" id="IPR050538">
    <property type="entry name" value="MAP_kinase_kinase_kinase"/>
</dbReference>
<evidence type="ECO:0000313" key="10">
    <source>
        <dbReference type="Proteomes" id="UP000245699"/>
    </source>
</evidence>
<keyword evidence="10" id="KW-1185">Reference proteome</keyword>
<dbReference type="SUPFAM" id="SSF56112">
    <property type="entry name" value="Protein kinase-like (PK-like)"/>
    <property type="match status" value="1"/>
</dbReference>
<feature type="region of interest" description="Disordered" evidence="7">
    <location>
        <begin position="1625"/>
        <end position="1652"/>
    </location>
</feature>
<dbReference type="Gene3D" id="1.10.510.10">
    <property type="entry name" value="Transferase(Phosphotransferase) domain 1"/>
    <property type="match status" value="1"/>
</dbReference>
<dbReference type="PANTHER" id="PTHR48016:SF48">
    <property type="entry name" value="SERINE_THREONINE-PROTEIN KINASE BCK1_SLK1_SSP31"/>
    <property type="match status" value="1"/>
</dbReference>
<dbReference type="GO" id="GO:0005524">
    <property type="term" value="F:ATP binding"/>
    <property type="evidence" value="ECO:0007669"/>
    <property type="project" value="UniProtKB-UniRule"/>
</dbReference>
<accession>A0A2T9Z537</accession>
<feature type="region of interest" description="Disordered" evidence="7">
    <location>
        <begin position="755"/>
        <end position="775"/>
    </location>
</feature>
<keyword evidence="5 6" id="KW-0067">ATP-binding</keyword>
<sequence length="2449" mass="277026">MYLNPNTKNQNPSPNTNVPKENPKNFLPFPQNQSLTKTNYQDTFVWSKKEIIDLLVKNGFPKFAKEFDSKFYLPFLHSPNLLLSYSPPPLLPIELNIKGSDFYQINYQTLKSLKIENVKEQEYKQLSNLISLLRKNNKEKLLEKKKSLKKNKINVLKKPITERKTFRSIRRRSISGLDIKPHTPRSDSHKSDIKPETDPIHIKNTKLDQNNKNTTTNFSNKHQIIPDSHLNSKNSKSTTNIPNKINDLYYLPQHEFQKEQKIVLDTTDHNIPLNQNVGLNELQDFYKSNLPNGPRKFNTEPQPLKELDYKIYEKQLTDPDINQLSTKESPYLDMLYKPPFSREHDSSTLSSSTQAYKKNLGHLQPASDSPNPPHKQFLPPTPKSNYPNVKPSKRLTIKGLSTFTLSKVLPDTSPSNIPDPITADHTQEDAPNTTTRLKKNAILGIKSSHSSSENTVPDKENGTEEKIEISLNSRNRLSRLSLLSTIDQSTIQNEAYRNLINFNFTLDSAKSSYKKTTEKYKTHSPDPNDLSTPLFESNSNSRLSSKASKFSLSGNRKNTNNILFSAENEVPNSKKKTFSSLKVFDAPPLNFQSPVLESAPSNEFLKDSINKAQAYTQLDEIIDDSLFHMLPPKKIDNSLETKPSYQYKSNLSLEIPNSTNTPPLNNQSLESRLVYDRLIQNSLNNNNISKILPKEKVHNYPKNYKTLHALGIKMTGDVSSHSDNADFHNSSHQTYMPIEIDKHLGYSQHTQITSTGIISKPPNSLNPKKEKTENNSDINNLKCLNRKKSLNPNLKASGLRISKSVGSFEDFRQSQEYLAYLPPLPNLYKQQTLVGMNSPTSHNQSAFKSNTTANFEAVTSKITKDNPEFCISNSVSKSVCNTPIEGPRISSKPIRNQSKNSHPGLYVQNDNTFPALGLKLHGPYGIPLSQENQAENGNILQDENLPQKPISDYPFYKQDKSALHSSSPVSSHLQGTNILNGIPIPEFQFVYACIDFSVSSFKLISINGLLSGKEVEHKIITTLLGTTTVSKQKPKLCLISPSGTPESYDLSSIDIWKKCLIASKSSPARFALYFENSNEHKKHVQDNQKNFSIISSGSATRRSKSNQDTNFSSRELYASLLNPSPENFQNPVFSNITNKSTRTRHNNTKVIHKKPEQGCEINSSSSDSSLPLSTQIAKSFSMNKLNYKTYNTNVFSLDKPGFKNSSPVVSDIQGNVYNIQNPSNNIQQQPSNKENNKDYYSPLKAPLKDNSRINNFYRNTNNNNQVKESNSKENMIKSQSAKNLFNKINAFSPIKGERMNVFKQLNQTQNDDYISSPERTPKLPPKEGIKFTEGIRKTGSKYEANKQESFNVGSNSYFGSHVGKQTRTHRSKTTSQIQENLNFKKESTIYTGLHKNPNLVEELSLEYSNYYRRRPSGLAGDLSLSEQESDLELSSNMNKYQNHNKTSKGGTVSINNNHLVSSSNLKNKVYLDEHNNGSNEEFDSDENQVIEYNQNDTTIARNDIESPKTNLENQRFRRNALFDNDPKSPSVVRKSLKVLNSHEVPKVYITDQNTSRKPAEILENLDLYPGTRANLERTPSKNTYGRPNTALIAADLDLFFPDHDFDQPVLETIKVPIDIPTSKILSDGFNTDESTDDKDTDSGESYSTSVVKKRRSRETKNRFIREAFRRSINTALKSFYLSENQNEIPNSEKKSIFIDSEDSKPSTSTYSKNENIKSLYLKNNEIDSNLLLQLVGSEQTDSNLSIYQVDQDYHDDMQQGGDQDENTGTFGSNINVNTNSLFQFDSENQASIKIININTNNDEHYSSDENEPSHDKHDSSKPKRSNSTSKHVGVAVSRSRSLRMVVQENVRRRNALAQAAIGPEQGSDSLSKSLRRDTSQSTQERDDLNQRRPFTTINQIYESSENSQKQLEPYSDNNDLYDPSNIPTARFADNGNTEKINLRANRRTLKLKPRASTKIWGLISQELPPTRKSSELRRTKREENRNKQYKNNDISHNFGEYKDNVQTEKIVVSSKSNSNDDECEARSNLRKYHQNSPNSIGIYSSESNNDLMQTPITPLFSDEFIIKRAISLMNKKEPQTKDQQELVDAAFMAKKLNAIENKKSLSITNINSAQSNKYQMKYKKKALDDNDLSNSENLATAVVENASESVKALFDMYGLPAAPVKMQWLKGRLIGKGSFGQVYLGLNVSACEVIAVKQIKIPTLRSFAREGQKEKRNLQLDQLYSEIKLLKDLDHPNIVQYLGFEAKDNLINIFLEYVSGGTISSLIVQHGSLAEPVIYSFLNQILSSLDYLHKNKILHRDIKSANILVEETGICKLSDFGISKKNDYSKAYDANSRMSVQGSIFWIAPEVIKGSKYSAKVDIWSLGCVLIEMWSGRRPWYGMDTVQAMFKLGDGIGPPLPDDLTSDGLEFCSRCFASNPNERSTAAELLLMKVAQPLPNYDYKNFYGS</sequence>
<comment type="caution">
    <text evidence="9">The sequence shown here is derived from an EMBL/GenBank/DDBJ whole genome shotgun (WGS) entry which is preliminary data.</text>
</comment>
<keyword evidence="2" id="KW-0808">Transferase</keyword>
<dbReference type="OrthoDB" id="266718at2759"/>
<evidence type="ECO:0000256" key="4">
    <source>
        <dbReference type="ARBA" id="ARBA00022777"/>
    </source>
</evidence>
<feature type="region of interest" description="Disordered" evidence="7">
    <location>
        <begin position="1803"/>
        <end position="1932"/>
    </location>
</feature>
<comment type="similarity">
    <text evidence="1">Belongs to the protein kinase superfamily. STE Ser/Thr protein kinase family. MAP kinase kinase kinase subfamily.</text>
</comment>
<feature type="compositionally biased region" description="Low complexity" evidence="7">
    <location>
        <begin position="1219"/>
        <end position="1232"/>
    </location>
</feature>
<dbReference type="FunFam" id="3.30.200.20:FF:000387">
    <property type="entry name" value="Serine/threonine-protein kinase STE11"/>
    <property type="match status" value="1"/>
</dbReference>
<feature type="domain" description="Protein kinase" evidence="8">
    <location>
        <begin position="2168"/>
        <end position="2439"/>
    </location>
</feature>
<dbReference type="InterPro" id="IPR008271">
    <property type="entry name" value="Ser/Thr_kinase_AS"/>
</dbReference>
<feature type="compositionally biased region" description="Basic and acidic residues" evidence="7">
    <location>
        <begin position="1972"/>
        <end position="1986"/>
    </location>
</feature>
<feature type="region of interest" description="Disordered" evidence="7">
    <location>
        <begin position="1"/>
        <end position="32"/>
    </location>
</feature>
<dbReference type="SMART" id="SM00220">
    <property type="entry name" value="S_TKc"/>
    <property type="match status" value="1"/>
</dbReference>
<dbReference type="PROSITE" id="PS00108">
    <property type="entry name" value="PROTEIN_KINASE_ST"/>
    <property type="match status" value="1"/>
</dbReference>
<feature type="compositionally biased region" description="Basic and acidic residues" evidence="7">
    <location>
        <begin position="1803"/>
        <end position="1821"/>
    </location>
</feature>
<feature type="compositionally biased region" description="Basic and acidic residues" evidence="7">
    <location>
        <begin position="517"/>
        <end position="526"/>
    </location>
</feature>
<gene>
    <name evidence="9" type="ORF">BB559_000495</name>
</gene>
<dbReference type="Pfam" id="PF00069">
    <property type="entry name" value="Pkinase"/>
    <property type="match status" value="1"/>
</dbReference>
<evidence type="ECO:0000256" key="6">
    <source>
        <dbReference type="PROSITE-ProRule" id="PRU10141"/>
    </source>
</evidence>
<feature type="region of interest" description="Disordered" evidence="7">
    <location>
        <begin position="171"/>
        <end position="239"/>
    </location>
</feature>
<evidence type="ECO:0000313" key="9">
    <source>
        <dbReference type="EMBL" id="PVU99679.1"/>
    </source>
</evidence>
<feature type="region of interest" description="Disordered" evidence="7">
    <location>
        <begin position="1085"/>
        <end position="1109"/>
    </location>
</feature>
<proteinExistence type="inferred from homology"/>
<feature type="region of interest" description="Disordered" evidence="7">
    <location>
        <begin position="361"/>
        <end position="392"/>
    </location>
</feature>
<dbReference type="InterPro" id="IPR011009">
    <property type="entry name" value="Kinase-like_dom_sf"/>
</dbReference>
<keyword evidence="4" id="KW-0418">Kinase</keyword>
<feature type="compositionally biased region" description="Basic and acidic residues" evidence="7">
    <location>
        <begin position="456"/>
        <end position="465"/>
    </location>
</feature>
<feature type="compositionally biased region" description="Polar residues" evidence="7">
    <location>
        <begin position="1892"/>
        <end position="1918"/>
    </location>
</feature>
<feature type="compositionally biased region" description="Basic and acidic residues" evidence="7">
    <location>
        <begin position="1874"/>
        <end position="1890"/>
    </location>
</feature>
<dbReference type="PROSITE" id="PS50011">
    <property type="entry name" value="PROTEIN_KINASE_DOM"/>
    <property type="match status" value="1"/>
</dbReference>
<protein>
    <recommendedName>
        <fullName evidence="8">Protein kinase domain-containing protein</fullName>
    </recommendedName>
</protein>
<evidence type="ECO:0000259" key="8">
    <source>
        <dbReference type="PROSITE" id="PS50011"/>
    </source>
</evidence>
<feature type="region of interest" description="Disordered" evidence="7">
    <location>
        <begin position="1219"/>
        <end position="1239"/>
    </location>
</feature>
<evidence type="ECO:0000256" key="2">
    <source>
        <dbReference type="ARBA" id="ARBA00022679"/>
    </source>
</evidence>
<dbReference type="Proteomes" id="UP000245699">
    <property type="component" value="Unassembled WGS sequence"/>
</dbReference>
<dbReference type="GO" id="GO:0004709">
    <property type="term" value="F:MAP kinase kinase kinase activity"/>
    <property type="evidence" value="ECO:0007669"/>
    <property type="project" value="UniProtKB-ARBA"/>
</dbReference>
<keyword evidence="3 6" id="KW-0547">Nucleotide-binding</keyword>
<evidence type="ECO:0000256" key="7">
    <source>
        <dbReference type="SAM" id="MobiDB-lite"/>
    </source>
</evidence>
<dbReference type="PROSITE" id="PS00107">
    <property type="entry name" value="PROTEIN_KINASE_ATP"/>
    <property type="match status" value="1"/>
</dbReference>
<name>A0A2T9Z537_9FUNG</name>
<dbReference type="InterPro" id="IPR017441">
    <property type="entry name" value="Protein_kinase_ATP_BS"/>
</dbReference>
<feature type="binding site" evidence="6">
    <location>
        <position position="2197"/>
    </location>
    <ligand>
        <name>ATP</name>
        <dbReference type="ChEBI" id="CHEBI:30616"/>
    </ligand>
</feature>
<dbReference type="InterPro" id="IPR000719">
    <property type="entry name" value="Prot_kinase_dom"/>
</dbReference>
<feature type="compositionally biased region" description="Polar residues" evidence="7">
    <location>
        <begin position="1"/>
        <end position="19"/>
    </location>
</feature>
<dbReference type="STRING" id="61424.A0A2T9Z537"/>
<organism evidence="9 10">
    <name type="scientific">Furculomyces boomerangus</name>
    <dbReference type="NCBI Taxonomy" id="61424"/>
    <lineage>
        <taxon>Eukaryota</taxon>
        <taxon>Fungi</taxon>
        <taxon>Fungi incertae sedis</taxon>
        <taxon>Zoopagomycota</taxon>
        <taxon>Kickxellomycotina</taxon>
        <taxon>Harpellomycetes</taxon>
        <taxon>Harpellales</taxon>
        <taxon>Harpellaceae</taxon>
        <taxon>Furculomyces</taxon>
    </lineage>
</organism>
<evidence type="ECO:0000256" key="5">
    <source>
        <dbReference type="ARBA" id="ARBA00022840"/>
    </source>
</evidence>
<feature type="compositionally biased region" description="Basic and acidic residues" evidence="7">
    <location>
        <begin position="179"/>
        <end position="201"/>
    </location>
</feature>
<feature type="compositionally biased region" description="Polar residues" evidence="7">
    <location>
        <begin position="1087"/>
        <end position="1109"/>
    </location>
</feature>
<feature type="region of interest" description="Disordered" evidence="7">
    <location>
        <begin position="1969"/>
        <end position="1998"/>
    </location>
</feature>
<dbReference type="EMBL" id="MBFT01000024">
    <property type="protein sequence ID" value="PVU99679.1"/>
    <property type="molecule type" value="Genomic_DNA"/>
</dbReference>
<evidence type="ECO:0000256" key="3">
    <source>
        <dbReference type="ARBA" id="ARBA00022741"/>
    </source>
</evidence>
<feature type="region of interest" description="Disordered" evidence="7">
    <location>
        <begin position="517"/>
        <end position="540"/>
    </location>
</feature>